<gene>
    <name evidence="2" type="ORF">Cvel_9029</name>
</gene>
<reference evidence="2" key="1">
    <citation type="submission" date="2014-11" db="EMBL/GenBank/DDBJ databases">
        <authorList>
            <person name="Otto D Thomas"/>
            <person name="Naeem Raeece"/>
        </authorList>
    </citation>
    <scope>NUCLEOTIDE SEQUENCE</scope>
</reference>
<protein>
    <submittedName>
        <fullName evidence="2">Uncharacterized protein</fullName>
    </submittedName>
</protein>
<organism evidence="2">
    <name type="scientific">Chromera velia CCMP2878</name>
    <dbReference type="NCBI Taxonomy" id="1169474"/>
    <lineage>
        <taxon>Eukaryota</taxon>
        <taxon>Sar</taxon>
        <taxon>Alveolata</taxon>
        <taxon>Colpodellida</taxon>
        <taxon>Chromeraceae</taxon>
        <taxon>Chromera</taxon>
    </lineage>
</organism>
<accession>A0A0G4HWF2</accession>
<proteinExistence type="predicted"/>
<dbReference type="VEuPathDB" id="CryptoDB:Cvel_9029"/>
<name>A0A0G4HWF2_9ALVE</name>
<feature type="compositionally biased region" description="Basic and acidic residues" evidence="1">
    <location>
        <begin position="324"/>
        <end position="357"/>
    </location>
</feature>
<dbReference type="PhylomeDB" id="A0A0G4HWF2"/>
<feature type="region of interest" description="Disordered" evidence="1">
    <location>
        <begin position="303"/>
        <end position="386"/>
    </location>
</feature>
<dbReference type="AlphaFoldDB" id="A0A0G4HWF2"/>
<sequence length="386" mass="43916">MDLQGPRERFHLDDEIMQVELLSALIESRADTPLQSDLLDVFVFSTHLPSTDGEPIRGAPQLQWAEDHASPLSAALGGPIERLGEKALTSKFWYMPVNDLVSRHWYAVLVRNGIGGRGPPEKGDRERVRMVSLDSLSETLRVPSLSLAGKRQVLRRVALLAIEMYQKVREYVPENWLDFLRGLPGTDVEEMLVPQQTEGVPLYHCEDHVLACLTSILRLLLDKAESLFTPAKERSPVLLTDRNWEGKKLRGRLTEIMTDTVRGRWEEGKAEAKKIAIRWMRFQAHSREGFREWRAEVQPWLEEAREQEGRGGQGSSHPSPLDGGRGEERGGEEERREKRRVEDPERRGKERRGEKGLLHPSPFDGGSREERRGGVVPFQPIPALHC</sequence>
<dbReference type="EMBL" id="CDMZ01004154">
    <property type="protein sequence ID" value="CEM48806.1"/>
    <property type="molecule type" value="Genomic_DNA"/>
</dbReference>
<evidence type="ECO:0000313" key="2">
    <source>
        <dbReference type="EMBL" id="CEM48806.1"/>
    </source>
</evidence>
<evidence type="ECO:0000256" key="1">
    <source>
        <dbReference type="SAM" id="MobiDB-lite"/>
    </source>
</evidence>